<evidence type="ECO:0000313" key="1">
    <source>
        <dbReference type="EMBL" id="CAK8697263.1"/>
    </source>
</evidence>
<name>A0ABP0H1M0_CLALP</name>
<accession>A0ABP0H1M0</accession>
<comment type="caution">
    <text evidence="1">The sequence shown here is derived from an EMBL/GenBank/DDBJ whole genome shotgun (WGS) entry which is preliminary data.</text>
</comment>
<gene>
    <name evidence="1" type="ORF">CVLEPA_LOCUS30523</name>
</gene>
<organism evidence="1 2">
    <name type="scientific">Clavelina lepadiformis</name>
    <name type="common">Light-bulb sea squirt</name>
    <name type="synonym">Ascidia lepadiformis</name>
    <dbReference type="NCBI Taxonomy" id="159417"/>
    <lineage>
        <taxon>Eukaryota</taxon>
        <taxon>Metazoa</taxon>
        <taxon>Chordata</taxon>
        <taxon>Tunicata</taxon>
        <taxon>Ascidiacea</taxon>
        <taxon>Aplousobranchia</taxon>
        <taxon>Clavelinidae</taxon>
        <taxon>Clavelina</taxon>
    </lineage>
</organism>
<dbReference type="EMBL" id="CAWYQH010000163">
    <property type="protein sequence ID" value="CAK8697263.1"/>
    <property type="molecule type" value="Genomic_DNA"/>
</dbReference>
<sequence length="217" mass="25523">MTTCLSQRRILTNLRQLAVLMVLFLLLMVFGYESQRSMDTRITDMLGQATQIRQQQIKLIKIHDRLMTDVNKTWTNVLSQREHIETLEQYSKRYNLRFLGVPESNDEDLIETIKQIIQETMGVTLRDTIAEAARIKNENVQPRPILVKFSKWKDKTKVLYRRKTLPESMSIEDDLTQAQRERRKKLRKIAALAEQEGKKIKWSGKQLFVDGVEMKVT</sequence>
<reference evidence="1 2" key="1">
    <citation type="submission" date="2024-02" db="EMBL/GenBank/DDBJ databases">
        <authorList>
            <person name="Daric V."/>
            <person name="Darras S."/>
        </authorList>
    </citation>
    <scope>NUCLEOTIDE SEQUENCE [LARGE SCALE GENOMIC DNA]</scope>
</reference>
<keyword evidence="2" id="KW-1185">Reference proteome</keyword>
<evidence type="ECO:0000313" key="2">
    <source>
        <dbReference type="Proteomes" id="UP001642483"/>
    </source>
</evidence>
<proteinExistence type="predicted"/>
<protein>
    <submittedName>
        <fullName evidence="1">Uncharacterized protein</fullName>
    </submittedName>
</protein>
<dbReference type="InterPro" id="IPR004244">
    <property type="entry name" value="Transposase_22"/>
</dbReference>
<dbReference type="Gene3D" id="3.30.70.1820">
    <property type="entry name" value="L1 transposable element, RRM domain"/>
    <property type="match status" value="1"/>
</dbReference>
<dbReference type="PANTHER" id="PTHR11505">
    <property type="entry name" value="L1 TRANSPOSABLE ELEMENT-RELATED"/>
    <property type="match status" value="1"/>
</dbReference>
<dbReference type="Proteomes" id="UP001642483">
    <property type="component" value="Unassembled WGS sequence"/>
</dbReference>